<evidence type="ECO:0000256" key="3">
    <source>
        <dbReference type="SAM" id="Phobius"/>
    </source>
</evidence>
<dbReference type="Gene3D" id="3.40.630.190">
    <property type="entry name" value="LCP protein"/>
    <property type="match status" value="1"/>
</dbReference>
<keyword evidence="6" id="KW-1185">Reference proteome</keyword>
<evidence type="ECO:0000256" key="1">
    <source>
        <dbReference type="ARBA" id="ARBA00006068"/>
    </source>
</evidence>
<sequence length="494" mass="53577">MGGRPEATHRAGARRLLAPRSFGRSVRWTIGVVVVPMVVLGIVAALYVRSQGLSLARFAVVPSTLMVIAVASGLLLVAWLTVLLATYMRTRPLRPTRPQRFIGAAMTMVLGVLVTAPLATTSYYSMVQRQTINAVVTNEHTATTPTIRATKKSRWGNKKRVNVLLLGGDGGVGRTGIRTDSVELVSIDTRTGRTVMFGLPRNLRNVPFPKDSPLHAKYPDGFIEGSSPGESMLNAIYRNVPAYNPGILGKSDNEGADAVKEAVEGALGIPVDYYVLVNLHGFQQIVDAIGGITVNVNYPVPINGNDDKNIPPTGYIEPGANQHLDGFHALWFTRGRYGLSDYLRMDRQRCAIQAIVDEASPARLLERYTRLAHAAQKIMRTDIPQRLLPAFVELALKMKQQPLRSVVFSRSAQFDPNDPDFSVVHQAVYKALYPRLWAKHHPQVAASSTPSSTPSASPSAGATSTPTDSTAATSTTDDCGYHPETDAQADSSIE</sequence>
<name>A0A3L8NYQ2_9ACTN</name>
<dbReference type="PANTHER" id="PTHR33392">
    <property type="entry name" value="POLYISOPRENYL-TEICHOIC ACID--PEPTIDOGLYCAN TEICHOIC ACID TRANSFERASE TAGU"/>
    <property type="match status" value="1"/>
</dbReference>
<evidence type="ECO:0000256" key="2">
    <source>
        <dbReference type="SAM" id="MobiDB-lite"/>
    </source>
</evidence>
<proteinExistence type="inferred from homology"/>
<dbReference type="NCBIfam" id="TIGR00350">
    <property type="entry name" value="lytR_cpsA_psr"/>
    <property type="match status" value="1"/>
</dbReference>
<dbReference type="InterPro" id="IPR004474">
    <property type="entry name" value="LytR_CpsA_psr"/>
</dbReference>
<dbReference type="AlphaFoldDB" id="A0A3L8NYQ2"/>
<evidence type="ECO:0000313" key="6">
    <source>
        <dbReference type="Proteomes" id="UP000281708"/>
    </source>
</evidence>
<dbReference type="Proteomes" id="UP000281708">
    <property type="component" value="Unassembled WGS sequence"/>
</dbReference>
<keyword evidence="3" id="KW-0812">Transmembrane</keyword>
<feature type="transmembrane region" description="Helical" evidence="3">
    <location>
        <begin position="28"/>
        <end position="48"/>
    </location>
</feature>
<feature type="compositionally biased region" description="Low complexity" evidence="2">
    <location>
        <begin position="445"/>
        <end position="478"/>
    </location>
</feature>
<comment type="similarity">
    <text evidence="1">Belongs to the LytR/CpsA/Psr (LCP) family.</text>
</comment>
<keyword evidence="3" id="KW-1133">Transmembrane helix</keyword>
<dbReference type="RefSeq" id="WP_121807293.1">
    <property type="nucleotide sequence ID" value="NZ_RDBE01000010.1"/>
</dbReference>
<feature type="region of interest" description="Disordered" evidence="2">
    <location>
        <begin position="444"/>
        <end position="494"/>
    </location>
</feature>
<evidence type="ECO:0000259" key="4">
    <source>
        <dbReference type="Pfam" id="PF03816"/>
    </source>
</evidence>
<feature type="transmembrane region" description="Helical" evidence="3">
    <location>
        <begin position="100"/>
        <end position="119"/>
    </location>
</feature>
<keyword evidence="3" id="KW-0472">Membrane</keyword>
<gene>
    <name evidence="5" type="ORF">D9V37_16805</name>
</gene>
<dbReference type="EMBL" id="RDBE01000010">
    <property type="protein sequence ID" value="RLV47787.1"/>
    <property type="molecule type" value="Genomic_DNA"/>
</dbReference>
<reference evidence="5 6" key="1">
    <citation type="submission" date="2018-10" db="EMBL/GenBank/DDBJ databases">
        <title>Marmoricola sp. 4Q3S-7 whole genome shotgun sequence.</title>
        <authorList>
            <person name="Li F."/>
        </authorList>
    </citation>
    <scope>NUCLEOTIDE SEQUENCE [LARGE SCALE GENOMIC DNA]</scope>
    <source>
        <strain evidence="5 6">4Q3S-7</strain>
    </source>
</reference>
<feature type="domain" description="Cell envelope-related transcriptional attenuator" evidence="4">
    <location>
        <begin position="178"/>
        <end position="359"/>
    </location>
</feature>
<dbReference type="InterPro" id="IPR050922">
    <property type="entry name" value="LytR/CpsA/Psr_CW_biosynth"/>
</dbReference>
<dbReference type="Pfam" id="PF03816">
    <property type="entry name" value="LytR_cpsA_psr"/>
    <property type="match status" value="1"/>
</dbReference>
<dbReference type="PANTHER" id="PTHR33392:SF6">
    <property type="entry name" value="POLYISOPRENYL-TEICHOIC ACID--PEPTIDOGLYCAN TEICHOIC ACID TRANSFERASE TAGU"/>
    <property type="match status" value="1"/>
</dbReference>
<comment type="caution">
    <text evidence="5">The sequence shown here is derived from an EMBL/GenBank/DDBJ whole genome shotgun (WGS) entry which is preliminary data.</text>
</comment>
<dbReference type="OrthoDB" id="3573673at2"/>
<evidence type="ECO:0000313" key="5">
    <source>
        <dbReference type="EMBL" id="RLV47787.1"/>
    </source>
</evidence>
<protein>
    <submittedName>
        <fullName evidence="5">LytR family transcriptional regulator</fullName>
    </submittedName>
</protein>
<feature type="transmembrane region" description="Helical" evidence="3">
    <location>
        <begin position="60"/>
        <end position="88"/>
    </location>
</feature>
<accession>A0A3L8NYQ2</accession>
<organism evidence="5 6">
    <name type="scientific">Nocardioides mangrovicus</name>
    <dbReference type="NCBI Taxonomy" id="2478913"/>
    <lineage>
        <taxon>Bacteria</taxon>
        <taxon>Bacillati</taxon>
        <taxon>Actinomycetota</taxon>
        <taxon>Actinomycetes</taxon>
        <taxon>Propionibacteriales</taxon>
        <taxon>Nocardioidaceae</taxon>
        <taxon>Nocardioides</taxon>
    </lineage>
</organism>